<keyword evidence="3" id="KW-1185">Reference proteome</keyword>
<protein>
    <submittedName>
        <fullName evidence="2">Uncharacterized protein</fullName>
    </submittedName>
</protein>
<reference evidence="2 3" key="1">
    <citation type="journal article" date="2018" name="Sci. Rep.">
        <title>Genomic signatures of local adaptation to the degree of environmental predictability in rotifers.</title>
        <authorList>
            <person name="Franch-Gras L."/>
            <person name="Hahn C."/>
            <person name="Garcia-Roger E.M."/>
            <person name="Carmona M.J."/>
            <person name="Serra M."/>
            <person name="Gomez A."/>
        </authorList>
    </citation>
    <scope>NUCLEOTIDE SEQUENCE [LARGE SCALE GENOMIC DNA]</scope>
    <source>
        <strain evidence="2">HYR1</strain>
    </source>
</reference>
<accession>A0A3M7PCP3</accession>
<sequence length="72" mass="7888">MCGQFSIRLNLLSQNCYDNVINSFLFFLISVELVVIIATELSSLCAIQDLVLDQSSVVDDAGITCLFPNVSN</sequence>
<evidence type="ECO:0000313" key="2">
    <source>
        <dbReference type="EMBL" id="RMZ96881.1"/>
    </source>
</evidence>
<organism evidence="2 3">
    <name type="scientific">Brachionus plicatilis</name>
    <name type="common">Marine rotifer</name>
    <name type="synonym">Brachionus muelleri</name>
    <dbReference type="NCBI Taxonomy" id="10195"/>
    <lineage>
        <taxon>Eukaryota</taxon>
        <taxon>Metazoa</taxon>
        <taxon>Spiralia</taxon>
        <taxon>Gnathifera</taxon>
        <taxon>Rotifera</taxon>
        <taxon>Eurotatoria</taxon>
        <taxon>Monogononta</taxon>
        <taxon>Pseudotrocha</taxon>
        <taxon>Ploima</taxon>
        <taxon>Brachionidae</taxon>
        <taxon>Brachionus</taxon>
    </lineage>
</organism>
<keyword evidence="1" id="KW-1133">Transmembrane helix</keyword>
<evidence type="ECO:0000313" key="3">
    <source>
        <dbReference type="Proteomes" id="UP000276133"/>
    </source>
</evidence>
<dbReference type="Proteomes" id="UP000276133">
    <property type="component" value="Unassembled WGS sequence"/>
</dbReference>
<dbReference type="EMBL" id="REGN01011814">
    <property type="protein sequence ID" value="RMZ96881.1"/>
    <property type="molecule type" value="Genomic_DNA"/>
</dbReference>
<name>A0A3M7PCP3_BRAPC</name>
<keyword evidence="1" id="KW-0812">Transmembrane</keyword>
<dbReference type="AlphaFoldDB" id="A0A3M7PCP3"/>
<comment type="caution">
    <text evidence="2">The sequence shown here is derived from an EMBL/GenBank/DDBJ whole genome shotgun (WGS) entry which is preliminary data.</text>
</comment>
<gene>
    <name evidence="2" type="ORF">BpHYR1_011572</name>
</gene>
<proteinExistence type="predicted"/>
<keyword evidence="1" id="KW-0472">Membrane</keyword>
<feature type="transmembrane region" description="Helical" evidence="1">
    <location>
        <begin position="20"/>
        <end position="38"/>
    </location>
</feature>
<evidence type="ECO:0000256" key="1">
    <source>
        <dbReference type="SAM" id="Phobius"/>
    </source>
</evidence>